<dbReference type="KEGG" id="mgr:MGG_17947"/>
<dbReference type="Proteomes" id="UP000009058">
    <property type="component" value="Chromosome 7"/>
</dbReference>
<evidence type="ECO:0000313" key="2">
    <source>
        <dbReference type="Proteomes" id="UP000009058"/>
    </source>
</evidence>
<reference evidence="1 2" key="1">
    <citation type="journal article" date="2005" name="Nature">
        <title>The genome sequence of the rice blast fungus Magnaporthe grisea.</title>
        <authorList>
            <person name="Dean R.A."/>
            <person name="Talbot N.J."/>
            <person name="Ebbole D.J."/>
            <person name="Farman M.L."/>
            <person name="Mitchell T.K."/>
            <person name="Orbach M.J."/>
            <person name="Thon M."/>
            <person name="Kulkarni R."/>
            <person name="Xu J.R."/>
            <person name="Pan H."/>
            <person name="Read N.D."/>
            <person name="Lee Y.H."/>
            <person name="Carbone I."/>
            <person name="Brown D."/>
            <person name="Oh Y.Y."/>
            <person name="Donofrio N."/>
            <person name="Jeong J.S."/>
            <person name="Soanes D.M."/>
            <person name="Djonovic S."/>
            <person name="Kolomiets E."/>
            <person name="Rehmeyer C."/>
            <person name="Li W."/>
            <person name="Harding M."/>
            <person name="Kim S."/>
            <person name="Lebrun M.H."/>
            <person name="Bohnert H."/>
            <person name="Coughlan S."/>
            <person name="Butler J."/>
            <person name="Calvo S."/>
            <person name="Ma L.J."/>
            <person name="Nicol R."/>
            <person name="Purcell S."/>
            <person name="Nusbaum C."/>
            <person name="Galagan J.E."/>
            <person name="Birren B.W."/>
        </authorList>
    </citation>
    <scope>NUCLEOTIDE SEQUENCE [LARGE SCALE GENOMIC DNA]</scope>
    <source>
        <strain evidence="2">70-15 / ATCC MYA-4617 / FGSC 8958</strain>
    </source>
</reference>
<reference key="2">
    <citation type="submission" date="2011-05" db="EMBL/GenBank/DDBJ databases">
        <title>The Genome Sequence of Magnaporthe oryzae 70-15.</title>
        <authorList>
            <consortium name="The Broad Institute Genome Sequencing Platform"/>
            <person name="Ma L.-J."/>
            <person name="Dead R."/>
            <person name="Young S.K."/>
            <person name="Zeng Q."/>
            <person name="Gargeya S."/>
            <person name="Fitzgerald M."/>
            <person name="Haas B."/>
            <person name="Abouelleil A."/>
            <person name="Alvarado L."/>
            <person name="Arachchi H.M."/>
            <person name="Berlin A."/>
            <person name="Brown A."/>
            <person name="Chapman S.B."/>
            <person name="Chen Z."/>
            <person name="Dunbar C."/>
            <person name="Freedman E."/>
            <person name="Gearin G."/>
            <person name="Gellesch M."/>
            <person name="Goldberg J."/>
            <person name="Griggs A."/>
            <person name="Gujja S."/>
            <person name="Heiman D."/>
            <person name="Howarth C."/>
            <person name="Larson L."/>
            <person name="Lui A."/>
            <person name="MacDonald P.J.P."/>
            <person name="Mehta T."/>
            <person name="Montmayeur A."/>
            <person name="Murphy C."/>
            <person name="Neiman D."/>
            <person name="Pearson M."/>
            <person name="Priest M."/>
            <person name="Roberts A."/>
            <person name="Saif S."/>
            <person name="Shea T."/>
            <person name="Shenoy N."/>
            <person name="Sisk P."/>
            <person name="Stolte C."/>
            <person name="Sykes S."/>
            <person name="Yandava C."/>
            <person name="Wortman J."/>
            <person name="Nusbaum C."/>
            <person name="Birren B."/>
        </authorList>
    </citation>
    <scope>NUCLEOTIDE SEQUENCE</scope>
    <source>
        <strain>70-15</strain>
    </source>
</reference>
<organism evidence="1 2">
    <name type="scientific">Pyricularia oryzae (strain 70-15 / ATCC MYA-4617 / FGSC 8958)</name>
    <name type="common">Rice blast fungus</name>
    <name type="synonym">Magnaporthe oryzae</name>
    <dbReference type="NCBI Taxonomy" id="242507"/>
    <lineage>
        <taxon>Eukaryota</taxon>
        <taxon>Fungi</taxon>
        <taxon>Dikarya</taxon>
        <taxon>Ascomycota</taxon>
        <taxon>Pezizomycotina</taxon>
        <taxon>Sordariomycetes</taxon>
        <taxon>Sordariomycetidae</taxon>
        <taxon>Magnaporthales</taxon>
        <taxon>Pyriculariaceae</taxon>
        <taxon>Pyricularia</taxon>
    </lineage>
</organism>
<dbReference type="VEuPathDB" id="FungiDB:MGG_17947"/>
<dbReference type="HOGENOM" id="CLU_2638540_0_0_1"/>
<keyword evidence="2" id="KW-1185">Reference proteome</keyword>
<proteinExistence type="predicted"/>
<dbReference type="GeneID" id="12984824"/>
<dbReference type="InParanoid" id="G4NLS0"/>
<dbReference type="AlphaFoldDB" id="G4NLS0"/>
<dbReference type="RefSeq" id="XP_003720866.1">
    <property type="nucleotide sequence ID" value="XM_003720818.1"/>
</dbReference>
<gene>
    <name evidence="1" type="ORF">MGG_17947</name>
</gene>
<dbReference type="EMBL" id="CM001237">
    <property type="protein sequence ID" value="EHA46123.1"/>
    <property type="molecule type" value="Genomic_DNA"/>
</dbReference>
<name>G4NLS0_PYRO7</name>
<evidence type="ECO:0000313" key="1">
    <source>
        <dbReference type="EMBL" id="EHA46123.1"/>
    </source>
</evidence>
<sequence length="77" mass="8105">MGVLRVDCSGSSGEGRKKHIVRAIDLRPKGRKVVGGGQAASGVVCLSSNTGRPFLQTEAAYFWGQFPLRTTAGGKVE</sequence>
<accession>G4NLS0</accession>
<protein>
    <submittedName>
        <fullName evidence="1">Uncharacterized protein</fullName>
    </submittedName>
</protein>